<name>A0A3E1NXK8_9BACT</name>
<accession>A0A3E1NXK8</accession>
<organism evidence="1 2">
    <name type="scientific">Chitinophaga silvisoli</name>
    <dbReference type="NCBI Taxonomy" id="2291814"/>
    <lineage>
        <taxon>Bacteria</taxon>
        <taxon>Pseudomonadati</taxon>
        <taxon>Bacteroidota</taxon>
        <taxon>Chitinophagia</taxon>
        <taxon>Chitinophagales</taxon>
        <taxon>Chitinophagaceae</taxon>
        <taxon>Chitinophaga</taxon>
    </lineage>
</organism>
<gene>
    <name evidence="1" type="ORF">DXN04_22650</name>
</gene>
<evidence type="ECO:0000313" key="1">
    <source>
        <dbReference type="EMBL" id="RFM32488.1"/>
    </source>
</evidence>
<dbReference type="AlphaFoldDB" id="A0A3E1NXK8"/>
<dbReference type="EMBL" id="QTJV01000009">
    <property type="protein sequence ID" value="RFM32488.1"/>
    <property type="molecule type" value="Genomic_DNA"/>
</dbReference>
<dbReference type="OrthoDB" id="1237862at2"/>
<dbReference type="RefSeq" id="WP_116855681.1">
    <property type="nucleotide sequence ID" value="NZ_QTJV01000009.1"/>
</dbReference>
<evidence type="ECO:0000313" key="2">
    <source>
        <dbReference type="Proteomes" id="UP000261174"/>
    </source>
</evidence>
<comment type="caution">
    <text evidence="1">The sequence shown here is derived from an EMBL/GenBank/DDBJ whole genome shotgun (WGS) entry which is preliminary data.</text>
</comment>
<dbReference type="Proteomes" id="UP000261174">
    <property type="component" value="Unassembled WGS sequence"/>
</dbReference>
<protein>
    <submittedName>
        <fullName evidence="1">Uncharacterized protein</fullName>
    </submittedName>
</protein>
<keyword evidence="2" id="KW-1185">Reference proteome</keyword>
<proteinExistence type="predicted"/>
<reference evidence="1 2" key="1">
    <citation type="submission" date="2018-08" db="EMBL/GenBank/DDBJ databases">
        <title>Chitinophaga sp. K20C18050901, a novel bacterium isolated from forest soil.</title>
        <authorList>
            <person name="Wang C."/>
        </authorList>
    </citation>
    <scope>NUCLEOTIDE SEQUENCE [LARGE SCALE GENOMIC DNA]</scope>
    <source>
        <strain evidence="1 2">K20C18050901</strain>
    </source>
</reference>
<sequence>MNYKIIKDEAVLRAFIDWLPVLEDSEVYYVSLLARSKYSAAIKSDKQQLKRFTSRKEDLFSKIWQLECPVGAYTHKGEPVPQEALAIYITPNPRSMYDALFGSLTALAKTIQHQNKSANPHQEVMNEIQKSKSRSCFVDFDFDYKDENFGEELKAKIFERIGHSAKVSFVETRGGFHVLIDPTTVEVPFRKRWYQSIMELPYVDQSGDQLIPVPGCVQGGFMPVLL</sequence>